<gene>
    <name evidence="1" type="ORF">SI7747_03004282</name>
</gene>
<reference evidence="1 2" key="1">
    <citation type="submission" date="2019-12" db="EMBL/GenBank/DDBJ databases">
        <authorList>
            <person name="Scholz U."/>
            <person name="Mascher M."/>
            <person name="Fiebig A."/>
        </authorList>
    </citation>
    <scope>NUCLEOTIDE SEQUENCE</scope>
</reference>
<dbReference type="AlphaFoldDB" id="A0A7I8IJ26"/>
<keyword evidence="2" id="KW-1185">Reference proteome</keyword>
<dbReference type="Proteomes" id="UP001189122">
    <property type="component" value="Unassembled WGS sequence"/>
</dbReference>
<dbReference type="EMBL" id="LR743590">
    <property type="protein sequence ID" value="CAA2618121.1"/>
    <property type="molecule type" value="Genomic_DNA"/>
</dbReference>
<name>A0A7I8IJ26_SPIIN</name>
<accession>A0A7I8IJ26</accession>
<sequence>MDGCGEGSREGGRPLIS</sequence>
<protein>
    <submittedName>
        <fullName evidence="1">Uncharacterized protein</fullName>
    </submittedName>
</protein>
<dbReference type="EMBL" id="CACRZD030000003">
    <property type="protein sequence ID" value="CAA6657818.1"/>
    <property type="molecule type" value="Genomic_DNA"/>
</dbReference>
<evidence type="ECO:0000313" key="1">
    <source>
        <dbReference type="EMBL" id="CAA2618121.1"/>
    </source>
</evidence>
<organism evidence="1">
    <name type="scientific">Spirodela intermedia</name>
    <name type="common">Intermediate duckweed</name>
    <dbReference type="NCBI Taxonomy" id="51605"/>
    <lineage>
        <taxon>Eukaryota</taxon>
        <taxon>Viridiplantae</taxon>
        <taxon>Streptophyta</taxon>
        <taxon>Embryophyta</taxon>
        <taxon>Tracheophyta</taxon>
        <taxon>Spermatophyta</taxon>
        <taxon>Magnoliopsida</taxon>
        <taxon>Liliopsida</taxon>
        <taxon>Araceae</taxon>
        <taxon>Lemnoideae</taxon>
        <taxon>Spirodela</taxon>
    </lineage>
</organism>
<proteinExistence type="predicted"/>
<evidence type="ECO:0000313" key="2">
    <source>
        <dbReference type="Proteomes" id="UP001189122"/>
    </source>
</evidence>